<proteinExistence type="predicted"/>
<organism evidence="2 3">
    <name type="scientific">Prorocentrum cordatum</name>
    <dbReference type="NCBI Taxonomy" id="2364126"/>
    <lineage>
        <taxon>Eukaryota</taxon>
        <taxon>Sar</taxon>
        <taxon>Alveolata</taxon>
        <taxon>Dinophyceae</taxon>
        <taxon>Prorocentrales</taxon>
        <taxon>Prorocentraceae</taxon>
        <taxon>Prorocentrum</taxon>
    </lineage>
</organism>
<keyword evidence="3" id="KW-1185">Reference proteome</keyword>
<accession>A0ABN9VJ95</accession>
<protein>
    <submittedName>
        <fullName evidence="2">Uncharacterized protein</fullName>
    </submittedName>
</protein>
<dbReference type="Proteomes" id="UP001189429">
    <property type="component" value="Unassembled WGS sequence"/>
</dbReference>
<gene>
    <name evidence="2" type="ORF">PCOR1329_LOCUS57845</name>
</gene>
<feature type="region of interest" description="Disordered" evidence="1">
    <location>
        <begin position="1"/>
        <end position="35"/>
    </location>
</feature>
<evidence type="ECO:0000313" key="3">
    <source>
        <dbReference type="Proteomes" id="UP001189429"/>
    </source>
</evidence>
<evidence type="ECO:0000256" key="1">
    <source>
        <dbReference type="SAM" id="MobiDB-lite"/>
    </source>
</evidence>
<comment type="caution">
    <text evidence="2">The sequence shown here is derived from an EMBL/GenBank/DDBJ whole genome shotgun (WGS) entry which is preliminary data.</text>
</comment>
<dbReference type="EMBL" id="CAUYUJ010017162">
    <property type="protein sequence ID" value="CAK0872346.1"/>
    <property type="molecule type" value="Genomic_DNA"/>
</dbReference>
<sequence length="204" mass="20496">FARPPEAAEPRPAAGQGRAGPTPAGARQPSGLGRLQWRREGGWLRERASGSAGADGALVEASKASIACGSRDGARFVVASLGAESEAYMPDCGEEVRGVFVKVPGQTLRPLALEGSDVSPVSIWASSVEPGTLVLLAIVGLEENLLSEVLAALQPLGVPSGPAPLGCRALAASGVVAALGQPGPCWESAHASTDVAYASALIPG</sequence>
<feature type="compositionally biased region" description="Low complexity" evidence="1">
    <location>
        <begin position="1"/>
        <end position="29"/>
    </location>
</feature>
<reference evidence="2" key="1">
    <citation type="submission" date="2023-10" db="EMBL/GenBank/DDBJ databases">
        <authorList>
            <person name="Chen Y."/>
            <person name="Shah S."/>
            <person name="Dougan E. K."/>
            <person name="Thang M."/>
            <person name="Chan C."/>
        </authorList>
    </citation>
    <scope>NUCLEOTIDE SEQUENCE [LARGE SCALE GENOMIC DNA]</scope>
</reference>
<evidence type="ECO:0000313" key="2">
    <source>
        <dbReference type="EMBL" id="CAK0872346.1"/>
    </source>
</evidence>
<feature type="non-terminal residue" evidence="2">
    <location>
        <position position="1"/>
    </location>
</feature>
<name>A0ABN9VJ95_9DINO</name>